<dbReference type="AlphaFoldDB" id="A0A1Q4LFF0"/>
<proteinExistence type="predicted"/>
<reference evidence="2 3" key="1">
    <citation type="submission" date="2016-11" db="EMBL/GenBank/DDBJ databases">
        <title>Identification of Bacillus cereus isolated from egg-white.</title>
        <authorList>
            <person name="Soni A."/>
            <person name="Oey I."/>
            <person name="Silcock P."/>
            <person name="Bremer P."/>
        </authorList>
    </citation>
    <scope>NUCLEOTIDE SEQUENCE [LARGE SCALE GENOMIC DNA]</scope>
    <source>
        <strain evidence="2 3">NZAS03</strain>
    </source>
</reference>
<keyword evidence="1" id="KW-0472">Membrane</keyword>
<keyword evidence="1" id="KW-1133">Transmembrane helix</keyword>
<gene>
    <name evidence="2" type="ORF">BJR07_03130</name>
</gene>
<dbReference type="Proteomes" id="UP000186535">
    <property type="component" value="Unassembled WGS sequence"/>
</dbReference>
<keyword evidence="1" id="KW-0812">Transmembrane</keyword>
<accession>A0A1Q4LFF0</accession>
<evidence type="ECO:0000313" key="2">
    <source>
        <dbReference type="EMBL" id="OKA40922.1"/>
    </source>
</evidence>
<sequence length="89" mass="10893">MAKWAWILKRGYKVIFLCKFCIFSIVVYFHLYSKDIVKIAKKSCEVRIPSVKLKQWKCQKNKRHRFLLFKEKETIKFNRKSKFLFGKNN</sequence>
<organism evidence="2 3">
    <name type="scientific">Bacillus cereus</name>
    <dbReference type="NCBI Taxonomy" id="1396"/>
    <lineage>
        <taxon>Bacteria</taxon>
        <taxon>Bacillati</taxon>
        <taxon>Bacillota</taxon>
        <taxon>Bacilli</taxon>
        <taxon>Bacillales</taxon>
        <taxon>Bacillaceae</taxon>
        <taxon>Bacillus</taxon>
        <taxon>Bacillus cereus group</taxon>
    </lineage>
</organism>
<comment type="caution">
    <text evidence="2">The sequence shown here is derived from an EMBL/GenBank/DDBJ whole genome shotgun (WGS) entry which is preliminary data.</text>
</comment>
<evidence type="ECO:0000313" key="3">
    <source>
        <dbReference type="Proteomes" id="UP000186535"/>
    </source>
</evidence>
<evidence type="ECO:0000256" key="1">
    <source>
        <dbReference type="SAM" id="Phobius"/>
    </source>
</evidence>
<name>A0A1Q4LFF0_BACCE</name>
<protein>
    <submittedName>
        <fullName evidence="2">Uncharacterized protein</fullName>
    </submittedName>
</protein>
<dbReference type="EMBL" id="MPON01000001">
    <property type="protein sequence ID" value="OKA40922.1"/>
    <property type="molecule type" value="Genomic_DNA"/>
</dbReference>
<feature type="transmembrane region" description="Helical" evidence="1">
    <location>
        <begin position="12"/>
        <end position="32"/>
    </location>
</feature>